<dbReference type="PANTHER" id="PTHR24148">
    <property type="entry name" value="ANKYRIN REPEAT DOMAIN-CONTAINING PROTEIN 39 HOMOLOG-RELATED"/>
    <property type="match status" value="1"/>
</dbReference>
<dbReference type="EMBL" id="JAUIQD010000004">
    <property type="protein sequence ID" value="KAK3352458.1"/>
    <property type="molecule type" value="Genomic_DNA"/>
</dbReference>
<reference evidence="2" key="1">
    <citation type="journal article" date="2023" name="Mol. Phylogenet. Evol.">
        <title>Genome-scale phylogeny and comparative genomics of the fungal order Sordariales.</title>
        <authorList>
            <person name="Hensen N."/>
            <person name="Bonometti L."/>
            <person name="Westerberg I."/>
            <person name="Brannstrom I.O."/>
            <person name="Guillou S."/>
            <person name="Cros-Aarteil S."/>
            <person name="Calhoun S."/>
            <person name="Haridas S."/>
            <person name="Kuo A."/>
            <person name="Mondo S."/>
            <person name="Pangilinan J."/>
            <person name="Riley R."/>
            <person name="LaButti K."/>
            <person name="Andreopoulos B."/>
            <person name="Lipzen A."/>
            <person name="Chen C."/>
            <person name="Yan M."/>
            <person name="Daum C."/>
            <person name="Ng V."/>
            <person name="Clum A."/>
            <person name="Steindorff A."/>
            <person name="Ohm R.A."/>
            <person name="Martin F."/>
            <person name="Silar P."/>
            <person name="Natvig D.O."/>
            <person name="Lalanne C."/>
            <person name="Gautier V."/>
            <person name="Ament-Velasquez S.L."/>
            <person name="Kruys A."/>
            <person name="Hutchinson M.I."/>
            <person name="Powell A.J."/>
            <person name="Barry K."/>
            <person name="Miller A.N."/>
            <person name="Grigoriev I.V."/>
            <person name="Debuchy R."/>
            <person name="Gladieux P."/>
            <person name="Hiltunen Thoren M."/>
            <person name="Johannesson H."/>
        </authorList>
    </citation>
    <scope>NUCLEOTIDE SEQUENCE</scope>
    <source>
        <strain evidence="2">CBS 955.72</strain>
    </source>
</reference>
<evidence type="ECO:0000313" key="3">
    <source>
        <dbReference type="Proteomes" id="UP001275084"/>
    </source>
</evidence>
<organism evidence="2 3">
    <name type="scientific">Lasiosphaeria hispida</name>
    <dbReference type="NCBI Taxonomy" id="260671"/>
    <lineage>
        <taxon>Eukaryota</taxon>
        <taxon>Fungi</taxon>
        <taxon>Dikarya</taxon>
        <taxon>Ascomycota</taxon>
        <taxon>Pezizomycotina</taxon>
        <taxon>Sordariomycetes</taxon>
        <taxon>Sordariomycetidae</taxon>
        <taxon>Sordariales</taxon>
        <taxon>Lasiosphaeriaceae</taxon>
        <taxon>Lasiosphaeria</taxon>
    </lineage>
</organism>
<dbReference type="Pfam" id="PF26639">
    <property type="entry name" value="Het-6_barrel"/>
    <property type="match status" value="1"/>
</dbReference>
<feature type="domain" description="Heterokaryon incompatibility" evidence="1">
    <location>
        <begin position="146"/>
        <end position="280"/>
    </location>
</feature>
<keyword evidence="3" id="KW-1185">Reference proteome</keyword>
<dbReference type="Pfam" id="PF06985">
    <property type="entry name" value="HET"/>
    <property type="match status" value="1"/>
</dbReference>
<evidence type="ECO:0000313" key="2">
    <source>
        <dbReference type="EMBL" id="KAK3352458.1"/>
    </source>
</evidence>
<dbReference type="InterPro" id="IPR010730">
    <property type="entry name" value="HET"/>
</dbReference>
<accession>A0AAJ0HGW5</accession>
<dbReference type="PANTHER" id="PTHR24148:SF64">
    <property type="entry name" value="HETEROKARYON INCOMPATIBILITY DOMAIN-CONTAINING PROTEIN"/>
    <property type="match status" value="1"/>
</dbReference>
<protein>
    <submittedName>
        <fullName evidence="2">Heterokaryon incompatibility protein-domain-containing protein</fullName>
    </submittedName>
</protein>
<dbReference type="InterPro" id="IPR052895">
    <property type="entry name" value="HetReg/Transcr_Mod"/>
</dbReference>
<comment type="caution">
    <text evidence="2">The sequence shown here is derived from an EMBL/GenBank/DDBJ whole genome shotgun (WGS) entry which is preliminary data.</text>
</comment>
<evidence type="ECO:0000259" key="1">
    <source>
        <dbReference type="Pfam" id="PF06985"/>
    </source>
</evidence>
<name>A0AAJ0HGW5_9PEZI</name>
<gene>
    <name evidence="2" type="ORF">B0T25DRAFT_455572</name>
</gene>
<dbReference type="Proteomes" id="UP001275084">
    <property type="component" value="Unassembled WGS sequence"/>
</dbReference>
<proteinExistence type="predicted"/>
<sequence length="735" mass="82759">MRSRANSDIARRPRPLYVYEPLAPRHIRVLTLIHFDAKTYQVYARIDQVDIDNLRIGFTALSYTWRQPVEEFTKLRDASSLPASPHDVDLLILPREAFETFRRRDDLANDGAMLDMYTTNVASIPIGHNLSDWFKSYLDGWPARHMARTRNPYEVTVFWIDAVCINQGDDAEKATQIPLMGNIYSSASRVLGWLGADATDLATFRWWHEVVVPRLQAFFQQLGGEEAVRVLRSASFADASFWRDNMGLEPLEGSWTACWTAYLAFYLTRNWFKRAWIVQEAVLAGKLHLQCGHVELPWPALADFSHTLGKVNWLDGLDVLATQQLPSVFTEKRSRGLGITDLYGLQRDEGSDTWHMQSHGWAHSWWAVICAVRRRQCLLPQDRVYATLGFMEQMMGPAQPLPVDVVPGATAEDVFTQAATTLLLSCPQLTALSFVEPPSRRVIKGLPSWVPDLTVSQFGWPIGAFDTTFSAGVAKGEASPLPVVTAYNELELRGFRATIIKKVYARPSRFSPELCITALEILADLPEVYPYVLGGQDKIAALVHCMTCMEASNPFRGTPEETIKVAQDFRAWLLAGLARLWAACRLGGEEDEFVMDKWRAARDRAAELLTSLGSYYPLIPDVEDVEGHAATVSAAVVRDGIRGLAELTTPRSFKDQIQRLLEYRCVFVGADGWMGVCREDCEEGDEVWILDRGAVPYSLRPAGGDYYEFMGEAYLHGAMHGELLGRREFETVRVF</sequence>
<reference evidence="2" key="2">
    <citation type="submission" date="2023-06" db="EMBL/GenBank/DDBJ databases">
        <authorList>
            <consortium name="Lawrence Berkeley National Laboratory"/>
            <person name="Haridas S."/>
            <person name="Hensen N."/>
            <person name="Bonometti L."/>
            <person name="Westerberg I."/>
            <person name="Brannstrom I.O."/>
            <person name="Guillou S."/>
            <person name="Cros-Aarteil S."/>
            <person name="Calhoun S."/>
            <person name="Kuo A."/>
            <person name="Mondo S."/>
            <person name="Pangilinan J."/>
            <person name="Riley R."/>
            <person name="Labutti K."/>
            <person name="Andreopoulos B."/>
            <person name="Lipzen A."/>
            <person name="Chen C."/>
            <person name="Yanf M."/>
            <person name="Daum C."/>
            <person name="Ng V."/>
            <person name="Clum A."/>
            <person name="Steindorff A."/>
            <person name="Ohm R."/>
            <person name="Martin F."/>
            <person name="Silar P."/>
            <person name="Natvig D."/>
            <person name="Lalanne C."/>
            <person name="Gautier V."/>
            <person name="Ament-Velasquez S.L."/>
            <person name="Kruys A."/>
            <person name="Hutchinson M.I."/>
            <person name="Powell A.J."/>
            <person name="Barry K."/>
            <person name="Miller A.N."/>
            <person name="Grigoriev I.V."/>
            <person name="Debuchy R."/>
            <person name="Gladieux P."/>
            <person name="Thoren M.H."/>
            <person name="Johannesson H."/>
        </authorList>
    </citation>
    <scope>NUCLEOTIDE SEQUENCE</scope>
    <source>
        <strain evidence="2">CBS 955.72</strain>
    </source>
</reference>
<dbReference type="AlphaFoldDB" id="A0AAJ0HGW5"/>